<proteinExistence type="predicted"/>
<evidence type="ECO:0000313" key="2">
    <source>
        <dbReference type="EMBL" id="GAH06751.1"/>
    </source>
</evidence>
<dbReference type="SUPFAM" id="SSF110857">
    <property type="entry name" value="Gamma-glutamyl cyclotransferase-like"/>
    <property type="match status" value="1"/>
</dbReference>
<dbReference type="CDD" id="cd06661">
    <property type="entry name" value="GGCT_like"/>
    <property type="match status" value="1"/>
</dbReference>
<protein>
    <recommendedName>
        <fullName evidence="3">Gamma-glutamylcyclotransferase AIG2-like domain-containing protein</fullName>
    </recommendedName>
</protein>
<organism evidence="2">
    <name type="scientific">marine sediment metagenome</name>
    <dbReference type="NCBI Taxonomy" id="412755"/>
    <lineage>
        <taxon>unclassified sequences</taxon>
        <taxon>metagenomes</taxon>
        <taxon>ecological metagenomes</taxon>
    </lineage>
</organism>
<reference evidence="2" key="1">
    <citation type="journal article" date="2014" name="Front. Microbiol.">
        <title>High frequency of phylogenetically diverse reductive dehalogenase-homologous genes in deep subseafloor sedimentary metagenomes.</title>
        <authorList>
            <person name="Kawai M."/>
            <person name="Futagami T."/>
            <person name="Toyoda A."/>
            <person name="Takaki Y."/>
            <person name="Nishi S."/>
            <person name="Hori S."/>
            <person name="Arai W."/>
            <person name="Tsubouchi T."/>
            <person name="Morono Y."/>
            <person name="Uchiyama I."/>
            <person name="Ito T."/>
            <person name="Fujiyama A."/>
            <person name="Inagaki F."/>
            <person name="Takami H."/>
        </authorList>
    </citation>
    <scope>NUCLEOTIDE SEQUENCE</scope>
    <source>
        <strain evidence="2">Expedition CK06-06</strain>
    </source>
</reference>
<keyword evidence="1" id="KW-0456">Lyase</keyword>
<accession>X1CEK0</accession>
<dbReference type="Pfam" id="PF13772">
    <property type="entry name" value="AIG2_2"/>
    <property type="match status" value="1"/>
</dbReference>
<dbReference type="Gene3D" id="3.10.490.10">
    <property type="entry name" value="Gamma-glutamyl cyclotransferase-like"/>
    <property type="match status" value="1"/>
</dbReference>
<dbReference type="GO" id="GO:0003839">
    <property type="term" value="F:gamma-glutamylcyclotransferase activity"/>
    <property type="evidence" value="ECO:0007669"/>
    <property type="project" value="InterPro"/>
</dbReference>
<dbReference type="EMBL" id="BART01038675">
    <property type="protein sequence ID" value="GAH06751.1"/>
    <property type="molecule type" value="Genomic_DNA"/>
</dbReference>
<gene>
    <name evidence="2" type="ORF">S01H4_64011</name>
</gene>
<dbReference type="PANTHER" id="PTHR12935">
    <property type="entry name" value="GAMMA-GLUTAMYLCYCLOTRANSFERASE"/>
    <property type="match status" value="1"/>
</dbReference>
<dbReference type="PANTHER" id="PTHR12935:SF0">
    <property type="entry name" value="GAMMA-GLUTAMYLCYCLOTRANSFERASE"/>
    <property type="match status" value="1"/>
</dbReference>
<dbReference type="InterPro" id="IPR013024">
    <property type="entry name" value="GGCT-like"/>
</dbReference>
<dbReference type="InterPro" id="IPR017939">
    <property type="entry name" value="G-Glutamylcylcotransferase"/>
</dbReference>
<dbReference type="InterPro" id="IPR036568">
    <property type="entry name" value="GGCT-like_sf"/>
</dbReference>
<evidence type="ECO:0008006" key="3">
    <source>
        <dbReference type="Google" id="ProtNLM"/>
    </source>
</evidence>
<dbReference type="AlphaFoldDB" id="X1CEK0"/>
<sequence>RCPNFKILGKAKLNGFKLDFTKESSLWEGGVADIVKDLNNHVWGVLYELTEQELNSLDTYEACPRYYKRKKISVEYKSKNVEATAYEVVSKESFIPPSRKYMNIIIKAAIENYFPKGYVDFLKSIKTNS</sequence>
<evidence type="ECO:0000256" key="1">
    <source>
        <dbReference type="ARBA" id="ARBA00023239"/>
    </source>
</evidence>
<feature type="non-terminal residue" evidence="2">
    <location>
        <position position="1"/>
    </location>
</feature>
<name>X1CEK0_9ZZZZ</name>
<feature type="non-terminal residue" evidence="2">
    <location>
        <position position="129"/>
    </location>
</feature>
<comment type="caution">
    <text evidence="2">The sequence shown here is derived from an EMBL/GenBank/DDBJ whole genome shotgun (WGS) entry which is preliminary data.</text>
</comment>